<dbReference type="FunFam" id="1.20.120.350:FF:000009">
    <property type="entry name" value="Voltage-dependent T-type calcium channel subunit alpha"/>
    <property type="match status" value="1"/>
</dbReference>
<keyword evidence="13" id="KW-1185">Reference proteome</keyword>
<dbReference type="GO" id="GO:0048240">
    <property type="term" value="P:sperm capacitation"/>
    <property type="evidence" value="ECO:0007669"/>
    <property type="project" value="TreeGrafter"/>
</dbReference>
<feature type="transmembrane region" description="Helical" evidence="11">
    <location>
        <begin position="38"/>
        <end position="56"/>
    </location>
</feature>
<dbReference type="KEGG" id="bbel:109478288"/>
<dbReference type="AlphaFoldDB" id="A0A6P4ZEY5"/>
<accession>A0A6P4ZEY5</accession>
<dbReference type="RefSeq" id="XP_019635313.1">
    <property type="nucleotide sequence ID" value="XM_019779754.1"/>
</dbReference>
<keyword evidence="10" id="KW-0407">Ion channel</keyword>
<proteinExistence type="predicted"/>
<keyword evidence="5" id="KW-0851">Voltage-gated channel</keyword>
<gene>
    <name evidence="14" type="primary">LOC109478288</name>
</gene>
<dbReference type="InterPro" id="IPR027359">
    <property type="entry name" value="Volt_channel_dom_sf"/>
</dbReference>
<evidence type="ECO:0000313" key="13">
    <source>
        <dbReference type="Proteomes" id="UP000515135"/>
    </source>
</evidence>
<dbReference type="PANTHER" id="PTHR47131:SF1">
    <property type="entry name" value="CATION CHANNEL SPERM-ASSOCIATED PROTEIN 3"/>
    <property type="match status" value="1"/>
</dbReference>
<evidence type="ECO:0000256" key="11">
    <source>
        <dbReference type="SAM" id="Phobius"/>
    </source>
</evidence>
<evidence type="ECO:0000256" key="4">
    <source>
        <dbReference type="ARBA" id="ARBA00022737"/>
    </source>
</evidence>
<protein>
    <submittedName>
        <fullName evidence="14">Cation channel sperm-associated protein 3-like</fullName>
    </submittedName>
</protein>
<dbReference type="PANTHER" id="PTHR47131">
    <property type="entry name" value="CATION CHANNEL SPERM-ASSOCIATED PROTEIN 3"/>
    <property type="match status" value="1"/>
</dbReference>
<keyword evidence="9" id="KW-0325">Glycoprotein</keyword>
<dbReference type="GO" id="GO:0006814">
    <property type="term" value="P:sodium ion transport"/>
    <property type="evidence" value="ECO:0007669"/>
    <property type="project" value="TreeGrafter"/>
</dbReference>
<evidence type="ECO:0000256" key="1">
    <source>
        <dbReference type="ARBA" id="ARBA00004141"/>
    </source>
</evidence>
<dbReference type="GO" id="GO:0001669">
    <property type="term" value="C:acrosomal vesicle"/>
    <property type="evidence" value="ECO:0007669"/>
    <property type="project" value="TreeGrafter"/>
</dbReference>
<keyword evidence="7" id="KW-0406">Ion transport</keyword>
<dbReference type="GO" id="GO:0030317">
    <property type="term" value="P:flagellated sperm motility"/>
    <property type="evidence" value="ECO:0007669"/>
    <property type="project" value="TreeGrafter"/>
</dbReference>
<comment type="subcellular location">
    <subcellularLocation>
        <location evidence="1">Membrane</location>
        <topology evidence="1">Multi-pass membrane protein</topology>
    </subcellularLocation>
</comment>
<evidence type="ECO:0000256" key="10">
    <source>
        <dbReference type="ARBA" id="ARBA00023303"/>
    </source>
</evidence>
<dbReference type="InterPro" id="IPR005821">
    <property type="entry name" value="Ion_trans_dom"/>
</dbReference>
<feature type="transmembrane region" description="Helical" evidence="11">
    <location>
        <begin position="168"/>
        <end position="190"/>
    </location>
</feature>
<organism evidence="13 14">
    <name type="scientific">Branchiostoma belcheri</name>
    <name type="common">Amphioxus</name>
    <dbReference type="NCBI Taxonomy" id="7741"/>
    <lineage>
        <taxon>Eukaryota</taxon>
        <taxon>Metazoa</taxon>
        <taxon>Chordata</taxon>
        <taxon>Cephalochordata</taxon>
        <taxon>Leptocardii</taxon>
        <taxon>Amphioxiformes</taxon>
        <taxon>Branchiostomatidae</taxon>
        <taxon>Branchiostoma</taxon>
    </lineage>
</organism>
<dbReference type="Pfam" id="PF00520">
    <property type="entry name" value="Ion_trans"/>
    <property type="match status" value="1"/>
</dbReference>
<evidence type="ECO:0000256" key="8">
    <source>
        <dbReference type="ARBA" id="ARBA00023136"/>
    </source>
</evidence>
<keyword evidence="8 11" id="KW-0472">Membrane</keyword>
<dbReference type="GeneID" id="109478288"/>
<dbReference type="Gene3D" id="1.20.120.350">
    <property type="entry name" value="Voltage-gated potassium channels. Chain C"/>
    <property type="match status" value="1"/>
</dbReference>
<evidence type="ECO:0000256" key="2">
    <source>
        <dbReference type="ARBA" id="ARBA00022448"/>
    </source>
</evidence>
<feature type="domain" description="Ion transport" evidence="12">
    <location>
        <begin position="38"/>
        <end position="265"/>
    </location>
</feature>
<evidence type="ECO:0000256" key="7">
    <source>
        <dbReference type="ARBA" id="ARBA00023065"/>
    </source>
</evidence>
<evidence type="ECO:0000256" key="9">
    <source>
        <dbReference type="ARBA" id="ARBA00023180"/>
    </source>
</evidence>
<sequence>MAAVPSNFGPELEDDEEERKRCDHRFQQIIKKITESGWFNGFIMFVIFMNAVFMALETSAMKVTHRTMLETMDNIFLSIYSVEMVLKIYAEPKNYWFSGYNLFDFAIVMISYVQNIVTAVQDDPEGGNYFAILRVLRAMRSLRTLRTISFVRGLQVLVTALVETIRSTVVNIVLLLLLLMFLFGIMGYYFFGYPNHGDKQYWGNLGRAMLTLFAYVTVDGWTDLQEKLPSSSAIYSIIFIFLGHFIFTNVFIAVIIMNIHEATEAYQQEKMDEKEAVVAQKKEYMLQRQHEEIQKLMEKQKGSRYANFTEMAAQFEKTLRHEDYVIMEEMCADLMWIETYLTSLDHQENTLYRLQQLHYEMAQVLVQYAEERLAEDPENMS</sequence>
<reference evidence="14" key="1">
    <citation type="submission" date="2025-08" db="UniProtKB">
        <authorList>
            <consortium name="RefSeq"/>
        </authorList>
    </citation>
    <scope>IDENTIFICATION</scope>
    <source>
        <tissue evidence="14">Gonad</tissue>
    </source>
</reference>
<evidence type="ECO:0000256" key="5">
    <source>
        <dbReference type="ARBA" id="ARBA00022882"/>
    </source>
</evidence>
<evidence type="ECO:0000256" key="6">
    <source>
        <dbReference type="ARBA" id="ARBA00022989"/>
    </source>
</evidence>
<keyword evidence="3 11" id="KW-0812">Transmembrane</keyword>
<evidence type="ECO:0000259" key="12">
    <source>
        <dbReference type="Pfam" id="PF00520"/>
    </source>
</evidence>
<evidence type="ECO:0000256" key="3">
    <source>
        <dbReference type="ARBA" id="ARBA00022692"/>
    </source>
</evidence>
<keyword evidence="6 11" id="KW-1133">Transmembrane helix</keyword>
<dbReference type="Proteomes" id="UP000515135">
    <property type="component" value="Unplaced"/>
</dbReference>
<feature type="transmembrane region" description="Helical" evidence="11">
    <location>
        <begin position="233"/>
        <end position="257"/>
    </location>
</feature>
<dbReference type="GO" id="GO:0036128">
    <property type="term" value="C:CatSper complex"/>
    <property type="evidence" value="ECO:0007669"/>
    <property type="project" value="TreeGrafter"/>
</dbReference>
<keyword evidence="2" id="KW-0813">Transport</keyword>
<dbReference type="Gene3D" id="1.10.287.70">
    <property type="match status" value="1"/>
</dbReference>
<dbReference type="GO" id="GO:0005245">
    <property type="term" value="F:voltage-gated calcium channel activity"/>
    <property type="evidence" value="ECO:0007669"/>
    <property type="project" value="TreeGrafter"/>
</dbReference>
<keyword evidence="4" id="KW-0677">Repeat</keyword>
<evidence type="ECO:0000313" key="14">
    <source>
        <dbReference type="RefSeq" id="XP_019635313.1"/>
    </source>
</evidence>
<name>A0A6P4ZEY5_BRABE</name>
<dbReference type="SUPFAM" id="SSF81324">
    <property type="entry name" value="Voltage-gated potassium channels"/>
    <property type="match status" value="1"/>
</dbReference>
<dbReference type="OrthoDB" id="416585at2759"/>